<organism evidence="2 3">
    <name type="scientific">Allacma fusca</name>
    <dbReference type="NCBI Taxonomy" id="39272"/>
    <lineage>
        <taxon>Eukaryota</taxon>
        <taxon>Metazoa</taxon>
        <taxon>Ecdysozoa</taxon>
        <taxon>Arthropoda</taxon>
        <taxon>Hexapoda</taxon>
        <taxon>Collembola</taxon>
        <taxon>Symphypleona</taxon>
        <taxon>Sminthuridae</taxon>
        <taxon>Allacma</taxon>
    </lineage>
</organism>
<feature type="non-terminal residue" evidence="2">
    <location>
        <position position="1"/>
    </location>
</feature>
<keyword evidence="3" id="KW-1185">Reference proteome</keyword>
<keyword evidence="1" id="KW-0732">Signal</keyword>
<reference evidence="2" key="1">
    <citation type="submission" date="2021-06" db="EMBL/GenBank/DDBJ databases">
        <authorList>
            <person name="Hodson N. C."/>
            <person name="Mongue J. A."/>
            <person name="Jaron S. K."/>
        </authorList>
    </citation>
    <scope>NUCLEOTIDE SEQUENCE</scope>
</reference>
<evidence type="ECO:0000313" key="2">
    <source>
        <dbReference type="EMBL" id="CAG7823262.1"/>
    </source>
</evidence>
<gene>
    <name evidence="2" type="ORF">AFUS01_LOCUS33487</name>
</gene>
<name>A0A8J2KT36_9HEXA</name>
<feature type="chain" id="PRO_5035227480" description="Secreted protein" evidence="1">
    <location>
        <begin position="17"/>
        <end position="100"/>
    </location>
</feature>
<dbReference type="OrthoDB" id="6328618at2759"/>
<evidence type="ECO:0008006" key="4">
    <source>
        <dbReference type="Google" id="ProtNLM"/>
    </source>
</evidence>
<proteinExistence type="predicted"/>
<dbReference type="EMBL" id="CAJVCH010528945">
    <property type="protein sequence ID" value="CAG7823262.1"/>
    <property type="molecule type" value="Genomic_DNA"/>
</dbReference>
<evidence type="ECO:0000256" key="1">
    <source>
        <dbReference type="SAM" id="SignalP"/>
    </source>
</evidence>
<accession>A0A8J2KT36</accession>
<dbReference type="Proteomes" id="UP000708208">
    <property type="component" value="Unassembled WGS sequence"/>
</dbReference>
<feature type="signal peptide" evidence="1">
    <location>
        <begin position="1"/>
        <end position="16"/>
    </location>
</feature>
<sequence length="100" mass="11570">MVLLLLVLGVLTSSYAFSFELQPQDTSKEICAGYRVYYNQTRKCYYPHRQGPCGKLMVLRESNENYQIGECNCKTFPGETRPTVHWPESGRCYFLFDQGP</sequence>
<comment type="caution">
    <text evidence="2">The sequence shown here is derived from an EMBL/GenBank/DDBJ whole genome shotgun (WGS) entry which is preliminary data.</text>
</comment>
<evidence type="ECO:0000313" key="3">
    <source>
        <dbReference type="Proteomes" id="UP000708208"/>
    </source>
</evidence>
<dbReference type="AlphaFoldDB" id="A0A8J2KT36"/>
<protein>
    <recommendedName>
        <fullName evidence="4">Secreted protein</fullName>
    </recommendedName>
</protein>